<evidence type="ECO:0000256" key="1">
    <source>
        <dbReference type="ARBA" id="ARBA00004613"/>
    </source>
</evidence>
<proteinExistence type="predicted"/>
<dbReference type="Proteomes" id="UP001186944">
    <property type="component" value="Unassembled WGS sequence"/>
</dbReference>
<dbReference type="Gene3D" id="2.60.120.40">
    <property type="match status" value="1"/>
</dbReference>
<evidence type="ECO:0000256" key="2">
    <source>
        <dbReference type="ARBA" id="ARBA00022525"/>
    </source>
</evidence>
<gene>
    <name evidence="5" type="ORF">FSP39_024478</name>
</gene>
<evidence type="ECO:0000313" key="5">
    <source>
        <dbReference type="EMBL" id="KAK3083513.1"/>
    </source>
</evidence>
<dbReference type="SMART" id="SM00110">
    <property type="entry name" value="C1Q"/>
    <property type="match status" value="1"/>
</dbReference>
<dbReference type="EMBL" id="VSWD01000014">
    <property type="protein sequence ID" value="KAK3083513.1"/>
    <property type="molecule type" value="Genomic_DNA"/>
</dbReference>
<dbReference type="PROSITE" id="PS50871">
    <property type="entry name" value="C1Q"/>
    <property type="match status" value="1"/>
</dbReference>
<dbReference type="GO" id="GO:0005576">
    <property type="term" value="C:extracellular region"/>
    <property type="evidence" value="ECO:0007669"/>
    <property type="project" value="UniProtKB-SubCell"/>
</dbReference>
<evidence type="ECO:0000256" key="3">
    <source>
        <dbReference type="ARBA" id="ARBA00022729"/>
    </source>
</evidence>
<dbReference type="AlphaFoldDB" id="A0AA88XDV8"/>
<accession>A0AA88XDV8</accession>
<protein>
    <recommendedName>
        <fullName evidence="4">C1q domain-containing protein</fullName>
    </recommendedName>
</protein>
<keyword evidence="6" id="KW-1185">Reference proteome</keyword>
<dbReference type="InterPro" id="IPR001073">
    <property type="entry name" value="C1q_dom"/>
</dbReference>
<dbReference type="PANTHER" id="PTHR22923:SF116">
    <property type="entry name" value="C1Q DOMAIN-CONTAINING PROTEIN"/>
    <property type="match status" value="1"/>
</dbReference>
<reference evidence="5" key="1">
    <citation type="submission" date="2019-08" db="EMBL/GenBank/DDBJ databases">
        <title>The improved chromosome-level genome for the pearl oyster Pinctada fucata martensii using PacBio sequencing and Hi-C.</title>
        <authorList>
            <person name="Zheng Z."/>
        </authorList>
    </citation>
    <scope>NUCLEOTIDE SEQUENCE</scope>
    <source>
        <strain evidence="5">ZZ-2019</strain>
        <tissue evidence="5">Adductor muscle</tissue>
    </source>
</reference>
<dbReference type="PANTHER" id="PTHR22923">
    <property type="entry name" value="CEREBELLIN-RELATED"/>
    <property type="match status" value="1"/>
</dbReference>
<comment type="subcellular location">
    <subcellularLocation>
        <location evidence="1">Secreted</location>
    </subcellularLocation>
</comment>
<dbReference type="InterPro" id="IPR008983">
    <property type="entry name" value="Tumour_necrosis_fac-like_dom"/>
</dbReference>
<sequence length="116" mass="12829">MTQYQPIIFTEVITNEGSAYNASTGEFTAPSTGAYTFFYEFLVYPSGLIVLELQKENQTFAHSYAYGSDSHFKGASRSAIIDLVKGEKVKVVYFSGNGTLHGATYNKYTTFSGFKL</sequence>
<feature type="domain" description="C1q" evidence="4">
    <location>
        <begin position="1"/>
        <end position="116"/>
    </location>
</feature>
<dbReference type="SUPFAM" id="SSF49842">
    <property type="entry name" value="TNF-like"/>
    <property type="match status" value="1"/>
</dbReference>
<evidence type="ECO:0000313" key="6">
    <source>
        <dbReference type="Proteomes" id="UP001186944"/>
    </source>
</evidence>
<dbReference type="Pfam" id="PF00386">
    <property type="entry name" value="C1q"/>
    <property type="match status" value="1"/>
</dbReference>
<keyword evidence="2" id="KW-0964">Secreted</keyword>
<organism evidence="5 6">
    <name type="scientific">Pinctada imbricata</name>
    <name type="common">Atlantic pearl-oyster</name>
    <name type="synonym">Pinctada martensii</name>
    <dbReference type="NCBI Taxonomy" id="66713"/>
    <lineage>
        <taxon>Eukaryota</taxon>
        <taxon>Metazoa</taxon>
        <taxon>Spiralia</taxon>
        <taxon>Lophotrochozoa</taxon>
        <taxon>Mollusca</taxon>
        <taxon>Bivalvia</taxon>
        <taxon>Autobranchia</taxon>
        <taxon>Pteriomorphia</taxon>
        <taxon>Pterioida</taxon>
        <taxon>Pterioidea</taxon>
        <taxon>Pteriidae</taxon>
        <taxon>Pinctada</taxon>
    </lineage>
</organism>
<dbReference type="InterPro" id="IPR050822">
    <property type="entry name" value="Cerebellin_Synaptic_Org"/>
</dbReference>
<evidence type="ECO:0000259" key="4">
    <source>
        <dbReference type="PROSITE" id="PS50871"/>
    </source>
</evidence>
<name>A0AA88XDV8_PINIB</name>
<keyword evidence="3" id="KW-0732">Signal</keyword>
<comment type="caution">
    <text evidence="5">The sequence shown here is derived from an EMBL/GenBank/DDBJ whole genome shotgun (WGS) entry which is preliminary data.</text>
</comment>